<keyword evidence="2" id="KW-0813">Transport</keyword>
<feature type="transmembrane region" description="Helical" evidence="7">
    <location>
        <begin position="48"/>
        <end position="69"/>
    </location>
</feature>
<accession>A0A1F5MIR5</accession>
<feature type="transmembrane region" description="Helical" evidence="7">
    <location>
        <begin position="20"/>
        <end position="42"/>
    </location>
</feature>
<dbReference type="EMBL" id="MFDO01000021">
    <property type="protein sequence ID" value="OGE65252.1"/>
    <property type="molecule type" value="Genomic_DNA"/>
</dbReference>
<reference evidence="9 10" key="1">
    <citation type="journal article" date="2016" name="Nat. Commun.">
        <title>Thousands of microbial genomes shed light on interconnected biogeochemical processes in an aquifer system.</title>
        <authorList>
            <person name="Anantharaman K."/>
            <person name="Brown C.T."/>
            <person name="Hug L.A."/>
            <person name="Sharon I."/>
            <person name="Castelle C.J."/>
            <person name="Probst A.J."/>
            <person name="Thomas B.C."/>
            <person name="Singh A."/>
            <person name="Wilkins M.J."/>
            <person name="Karaoz U."/>
            <person name="Brodie E.L."/>
            <person name="Williams K.H."/>
            <person name="Hubbard S.S."/>
            <person name="Banfield J.F."/>
        </authorList>
    </citation>
    <scope>NUCLEOTIDE SEQUENCE [LARGE SCALE GENOMIC DNA]</scope>
</reference>
<feature type="transmembrane region" description="Helical" evidence="7">
    <location>
        <begin position="137"/>
        <end position="158"/>
    </location>
</feature>
<gene>
    <name evidence="9" type="ORF">A3B49_02375</name>
</gene>
<dbReference type="Proteomes" id="UP000178017">
    <property type="component" value="Unassembled WGS sequence"/>
</dbReference>
<name>A0A1F5MIR5_9BACT</name>
<dbReference type="GO" id="GO:0022857">
    <property type="term" value="F:transmembrane transporter activity"/>
    <property type="evidence" value="ECO:0007669"/>
    <property type="project" value="InterPro"/>
</dbReference>
<evidence type="ECO:0000256" key="6">
    <source>
        <dbReference type="ARBA" id="ARBA00023136"/>
    </source>
</evidence>
<feature type="transmembrane region" description="Helical" evidence="7">
    <location>
        <begin position="170"/>
        <end position="190"/>
    </location>
</feature>
<evidence type="ECO:0000256" key="7">
    <source>
        <dbReference type="SAM" id="Phobius"/>
    </source>
</evidence>
<protein>
    <recommendedName>
        <fullName evidence="8">Major facilitator superfamily (MFS) profile domain-containing protein</fullName>
    </recommendedName>
</protein>
<feature type="transmembrane region" description="Helical" evidence="7">
    <location>
        <begin position="349"/>
        <end position="373"/>
    </location>
</feature>
<dbReference type="GO" id="GO:0005886">
    <property type="term" value="C:plasma membrane"/>
    <property type="evidence" value="ECO:0007669"/>
    <property type="project" value="UniProtKB-SubCell"/>
</dbReference>
<evidence type="ECO:0000256" key="2">
    <source>
        <dbReference type="ARBA" id="ARBA00022448"/>
    </source>
</evidence>
<feature type="transmembrane region" description="Helical" evidence="7">
    <location>
        <begin position="105"/>
        <end position="125"/>
    </location>
</feature>
<sequence length="459" mass="50505">MKDRPTFASVILNRGFRFLWLNQILVQLAYNTLNFTLIVWVFKLTESALAVSFLVMAMYLPAVLFGIFAGVFVDITDRRKVIIVIDFLLALSFLLFILIKGSYSLILLNTFFINSLAQFFVPAEGSSIPMLVNKKQLIIANSLFSLTLYGSFMIGFSLAGPLLNFFGINYVFYLAFGAMFLAFISAQFLPTIKVANIHAKYNNLLSFRNIRKIVNITFKEATETWQFIRGNLAVAVAIGLLSAIQGIIGSLAVVMPSFMEKVLRIHATDTSYFVMVPLGLGMVVGALIIGKWAHNKPRRSVVIPSIVAAGVIFILAGLIPSIAEILQASDLSSKIPHPRYFFRVPTLSATYAIGAFLLGLVAVGIIIPSQTVLQENTNTRNRGKIFAVLAVIMYAISAVPVLLAGLLADLIGPSAIFLGMGVVVFIAGVIALRPNQFFRERYLSDRIRAFLGLGHWQGE</sequence>
<organism evidence="9 10">
    <name type="scientific">Candidatus Daviesbacteria bacterium RIFCSPLOWO2_01_FULL_40_24</name>
    <dbReference type="NCBI Taxonomy" id="1797787"/>
    <lineage>
        <taxon>Bacteria</taxon>
        <taxon>Candidatus Daviesiibacteriota</taxon>
    </lineage>
</organism>
<dbReference type="CDD" id="cd06173">
    <property type="entry name" value="MFS_MefA_like"/>
    <property type="match status" value="1"/>
</dbReference>
<dbReference type="PANTHER" id="PTHR43266">
    <property type="entry name" value="MACROLIDE-EFFLUX PROTEIN"/>
    <property type="match status" value="1"/>
</dbReference>
<keyword evidence="3" id="KW-1003">Cell membrane</keyword>
<dbReference type="Gene3D" id="1.20.1250.20">
    <property type="entry name" value="MFS general substrate transporter like domains"/>
    <property type="match status" value="1"/>
</dbReference>
<feature type="transmembrane region" description="Helical" evidence="7">
    <location>
        <begin position="270"/>
        <end position="289"/>
    </location>
</feature>
<keyword evidence="6 7" id="KW-0472">Membrane</keyword>
<evidence type="ECO:0000313" key="9">
    <source>
        <dbReference type="EMBL" id="OGE65252.1"/>
    </source>
</evidence>
<evidence type="ECO:0000256" key="4">
    <source>
        <dbReference type="ARBA" id="ARBA00022692"/>
    </source>
</evidence>
<dbReference type="InterPro" id="IPR011701">
    <property type="entry name" value="MFS"/>
</dbReference>
<dbReference type="SUPFAM" id="SSF103473">
    <property type="entry name" value="MFS general substrate transporter"/>
    <property type="match status" value="1"/>
</dbReference>
<dbReference type="Pfam" id="PF07690">
    <property type="entry name" value="MFS_1"/>
    <property type="match status" value="1"/>
</dbReference>
<feature type="transmembrane region" description="Helical" evidence="7">
    <location>
        <begin position="301"/>
        <end position="323"/>
    </location>
</feature>
<dbReference type="AlphaFoldDB" id="A0A1F5MIR5"/>
<evidence type="ECO:0000313" key="10">
    <source>
        <dbReference type="Proteomes" id="UP000178017"/>
    </source>
</evidence>
<evidence type="ECO:0000256" key="3">
    <source>
        <dbReference type="ARBA" id="ARBA00022475"/>
    </source>
</evidence>
<feature type="transmembrane region" description="Helical" evidence="7">
    <location>
        <begin position="81"/>
        <end position="99"/>
    </location>
</feature>
<keyword evidence="4 7" id="KW-0812">Transmembrane</keyword>
<evidence type="ECO:0000256" key="1">
    <source>
        <dbReference type="ARBA" id="ARBA00004651"/>
    </source>
</evidence>
<feature type="domain" description="Major facilitator superfamily (MFS) profile" evidence="8">
    <location>
        <begin position="231"/>
        <end position="459"/>
    </location>
</feature>
<comment type="subcellular location">
    <subcellularLocation>
        <location evidence="1">Cell membrane</location>
        <topology evidence="1">Multi-pass membrane protein</topology>
    </subcellularLocation>
</comment>
<comment type="caution">
    <text evidence="9">The sequence shown here is derived from an EMBL/GenBank/DDBJ whole genome shotgun (WGS) entry which is preliminary data.</text>
</comment>
<dbReference type="InterPro" id="IPR036259">
    <property type="entry name" value="MFS_trans_sf"/>
</dbReference>
<evidence type="ECO:0000256" key="5">
    <source>
        <dbReference type="ARBA" id="ARBA00022989"/>
    </source>
</evidence>
<evidence type="ECO:0000259" key="8">
    <source>
        <dbReference type="PROSITE" id="PS50850"/>
    </source>
</evidence>
<proteinExistence type="predicted"/>
<keyword evidence="5 7" id="KW-1133">Transmembrane helix</keyword>
<dbReference type="PANTHER" id="PTHR43266:SF2">
    <property type="entry name" value="MAJOR FACILITATOR SUPERFAMILY (MFS) PROFILE DOMAIN-CONTAINING PROTEIN"/>
    <property type="match status" value="1"/>
</dbReference>
<feature type="transmembrane region" description="Helical" evidence="7">
    <location>
        <begin position="414"/>
        <end position="432"/>
    </location>
</feature>
<dbReference type="PROSITE" id="PS50850">
    <property type="entry name" value="MFS"/>
    <property type="match status" value="1"/>
</dbReference>
<dbReference type="InterPro" id="IPR020846">
    <property type="entry name" value="MFS_dom"/>
</dbReference>
<feature type="transmembrane region" description="Helical" evidence="7">
    <location>
        <begin position="232"/>
        <end position="258"/>
    </location>
</feature>
<feature type="transmembrane region" description="Helical" evidence="7">
    <location>
        <begin position="385"/>
        <end position="408"/>
    </location>
</feature>